<feature type="region of interest" description="Disordered" evidence="1">
    <location>
        <begin position="172"/>
        <end position="193"/>
    </location>
</feature>
<keyword evidence="3" id="KW-1185">Reference proteome</keyword>
<feature type="compositionally biased region" description="Basic and acidic residues" evidence="1">
    <location>
        <begin position="172"/>
        <end position="181"/>
    </location>
</feature>
<gene>
    <name evidence="2" type="ORF">ALECFALPRED_002280</name>
</gene>
<feature type="compositionally biased region" description="Low complexity" evidence="1">
    <location>
        <begin position="53"/>
        <end position="67"/>
    </location>
</feature>
<dbReference type="EMBL" id="CAJPDR010000162">
    <property type="protein sequence ID" value="CAF9922985.1"/>
    <property type="molecule type" value="Genomic_DNA"/>
</dbReference>
<dbReference type="Pfam" id="PF11326">
    <property type="entry name" value="PANTS-like"/>
    <property type="match status" value="1"/>
</dbReference>
<proteinExistence type="predicted"/>
<dbReference type="PANTHER" id="PTHR28052">
    <property type="entry name" value="UPF0545 PROTEIN C22ORF39"/>
    <property type="match status" value="1"/>
</dbReference>
<evidence type="ECO:0008006" key="4">
    <source>
        <dbReference type="Google" id="ProtNLM"/>
    </source>
</evidence>
<organism evidence="2 3">
    <name type="scientific">Alectoria fallacina</name>
    <dbReference type="NCBI Taxonomy" id="1903189"/>
    <lineage>
        <taxon>Eukaryota</taxon>
        <taxon>Fungi</taxon>
        <taxon>Dikarya</taxon>
        <taxon>Ascomycota</taxon>
        <taxon>Pezizomycotina</taxon>
        <taxon>Lecanoromycetes</taxon>
        <taxon>OSLEUM clade</taxon>
        <taxon>Lecanoromycetidae</taxon>
        <taxon>Lecanorales</taxon>
        <taxon>Lecanorineae</taxon>
        <taxon>Parmeliaceae</taxon>
        <taxon>Alectoria</taxon>
    </lineage>
</organism>
<dbReference type="AlphaFoldDB" id="A0A8H3IPU0"/>
<protein>
    <recommendedName>
        <fullName evidence="4">Early meiotic induction protein 1</fullName>
    </recommendedName>
</protein>
<dbReference type="PANTHER" id="PTHR28052:SF1">
    <property type="entry name" value="UPF0545 PROTEIN C22ORF39"/>
    <property type="match status" value="1"/>
</dbReference>
<feature type="compositionally biased region" description="Low complexity" evidence="1">
    <location>
        <begin position="77"/>
        <end position="93"/>
    </location>
</feature>
<name>A0A8H3IPU0_9LECA</name>
<feature type="region of interest" description="Disordered" evidence="1">
    <location>
        <begin position="1"/>
        <end position="93"/>
    </location>
</feature>
<evidence type="ECO:0000313" key="3">
    <source>
        <dbReference type="Proteomes" id="UP000664203"/>
    </source>
</evidence>
<reference evidence="2" key="1">
    <citation type="submission" date="2021-03" db="EMBL/GenBank/DDBJ databases">
        <authorList>
            <person name="Tagirdzhanova G."/>
        </authorList>
    </citation>
    <scope>NUCLEOTIDE SEQUENCE</scope>
</reference>
<sequence length="233" mass="25800">MGWLWDSNKDPSSAKPPAQDSTPSESIDPPPPSPQDQKSDDSTNAELRAFLDSAQPPSSPSQRSTLPPQRPPPYEDPPTTASSSSSSLITPTTTLPSTLSCRSAFDAAFYCQSFGGQFANIYRYGSLRGCSEKWGDFWFCVRTNRGFMDGDRRAETIRAWALNKEREKYGRGGILGERDGKGGGSEGGMEKGSSEDVWEARRWKVRGAFAGDWGILEREARERAEMEMQKEVR</sequence>
<evidence type="ECO:0000313" key="2">
    <source>
        <dbReference type="EMBL" id="CAF9922985.1"/>
    </source>
</evidence>
<accession>A0A8H3IPU0</accession>
<comment type="caution">
    <text evidence="2">The sequence shown here is derived from an EMBL/GenBank/DDBJ whole genome shotgun (WGS) entry which is preliminary data.</text>
</comment>
<dbReference type="OrthoDB" id="2017405at2759"/>
<dbReference type="InterPro" id="IPR021475">
    <property type="entry name" value="Pants/Emi1-like"/>
</dbReference>
<evidence type="ECO:0000256" key="1">
    <source>
        <dbReference type="SAM" id="MobiDB-lite"/>
    </source>
</evidence>
<dbReference type="Proteomes" id="UP000664203">
    <property type="component" value="Unassembled WGS sequence"/>
</dbReference>